<reference evidence="2 3" key="1">
    <citation type="journal article" date="2022" name="G3 (Bethesda)">
        <title>Whole-genome sequence and methylome profiling of the almond [Prunus dulcis (Mill.) D.A. Webb] cultivar 'Nonpareil'.</title>
        <authorList>
            <person name="D'Amico-Willman K.M."/>
            <person name="Ouma W.Z."/>
            <person name="Meulia T."/>
            <person name="Sideli G.M."/>
            <person name="Gradziel T.M."/>
            <person name="Fresnedo-Ramirez J."/>
        </authorList>
    </citation>
    <scope>NUCLEOTIDE SEQUENCE [LARGE SCALE GENOMIC DNA]</scope>
    <source>
        <strain evidence="2">Clone GOH B32 T37-40</strain>
    </source>
</reference>
<dbReference type="Proteomes" id="UP001054821">
    <property type="component" value="Chromosome 5"/>
</dbReference>
<dbReference type="InterPro" id="IPR012337">
    <property type="entry name" value="RNaseH-like_sf"/>
</dbReference>
<dbReference type="EMBL" id="JAJFAZ020000005">
    <property type="protein sequence ID" value="KAI5328452.1"/>
    <property type="molecule type" value="Genomic_DNA"/>
</dbReference>
<dbReference type="GO" id="GO:0003676">
    <property type="term" value="F:nucleic acid binding"/>
    <property type="evidence" value="ECO:0007669"/>
    <property type="project" value="InterPro"/>
</dbReference>
<dbReference type="Gene3D" id="3.30.420.10">
    <property type="entry name" value="Ribonuclease H-like superfamily/Ribonuclease H"/>
    <property type="match status" value="1"/>
</dbReference>
<evidence type="ECO:0000313" key="3">
    <source>
        <dbReference type="Proteomes" id="UP001054821"/>
    </source>
</evidence>
<keyword evidence="3" id="KW-1185">Reference proteome</keyword>
<feature type="domain" description="Integrase catalytic" evidence="1">
    <location>
        <begin position="1"/>
        <end position="150"/>
    </location>
</feature>
<organism evidence="2 3">
    <name type="scientific">Prunus dulcis</name>
    <name type="common">Almond</name>
    <name type="synonym">Amygdalus dulcis</name>
    <dbReference type="NCBI Taxonomy" id="3755"/>
    <lineage>
        <taxon>Eukaryota</taxon>
        <taxon>Viridiplantae</taxon>
        <taxon>Streptophyta</taxon>
        <taxon>Embryophyta</taxon>
        <taxon>Tracheophyta</taxon>
        <taxon>Spermatophyta</taxon>
        <taxon>Magnoliopsida</taxon>
        <taxon>eudicotyledons</taxon>
        <taxon>Gunneridae</taxon>
        <taxon>Pentapetalae</taxon>
        <taxon>rosids</taxon>
        <taxon>fabids</taxon>
        <taxon>Rosales</taxon>
        <taxon>Rosaceae</taxon>
        <taxon>Amygdaloideae</taxon>
        <taxon>Amygdaleae</taxon>
        <taxon>Prunus</taxon>
    </lineage>
</organism>
<proteinExistence type="predicted"/>
<evidence type="ECO:0000313" key="2">
    <source>
        <dbReference type="EMBL" id="KAI5328452.1"/>
    </source>
</evidence>
<dbReference type="PROSITE" id="PS50994">
    <property type="entry name" value="INTEGRASE"/>
    <property type="match status" value="1"/>
</dbReference>
<dbReference type="InterPro" id="IPR050951">
    <property type="entry name" value="Retrovirus_Pol_polyprotein"/>
</dbReference>
<dbReference type="PANTHER" id="PTHR37984:SF5">
    <property type="entry name" value="PROTEIN NYNRIN-LIKE"/>
    <property type="match status" value="1"/>
</dbReference>
<dbReference type="InterPro" id="IPR036397">
    <property type="entry name" value="RNaseH_sf"/>
</dbReference>
<name>A0AAD4VQL2_PRUDU</name>
<dbReference type="InterPro" id="IPR001584">
    <property type="entry name" value="Integrase_cat-core"/>
</dbReference>
<dbReference type="SUPFAM" id="SSF53098">
    <property type="entry name" value="Ribonuclease H-like"/>
    <property type="match status" value="1"/>
</dbReference>
<dbReference type="AlphaFoldDB" id="A0AAD4VQL2"/>
<dbReference type="GO" id="GO:0015074">
    <property type="term" value="P:DNA integration"/>
    <property type="evidence" value="ECO:0007669"/>
    <property type="project" value="InterPro"/>
</dbReference>
<comment type="caution">
    <text evidence="2">The sequence shown here is derived from an EMBL/GenBank/DDBJ whole genome shotgun (WGS) entry which is preliminary data.</text>
</comment>
<accession>A0AAD4VQL2</accession>
<evidence type="ECO:0000259" key="1">
    <source>
        <dbReference type="PROSITE" id="PS50994"/>
    </source>
</evidence>
<gene>
    <name evidence="2" type="ORF">L3X38_027849</name>
</gene>
<sequence>MDFIVGLPPCQGKSVIFVVVDSLSKYAHFIALSHPYSAATIAQLFVDHVFKLHGMPSSIVCDRDPIFVSDFRKEFFKLHDVVLQMSSGYHPQTDGQTEVVNWCLETYLRCFAATQPKKWLLWLSWAEFSYNIAYHTSTKLTPFEVVYGQPPPTFTPYEPSTTRFANVDRSLAAKDKMLTLLNSNLLMAQNRMKTQADKHCSEREFQVGDMVYLLLVPYRLQSLAAQSYHKLLPKFCGPYEIL</sequence>
<dbReference type="PANTHER" id="PTHR37984">
    <property type="entry name" value="PROTEIN CBG26694"/>
    <property type="match status" value="1"/>
</dbReference>
<protein>
    <recommendedName>
        <fullName evidence="1">Integrase catalytic domain-containing protein</fullName>
    </recommendedName>
</protein>